<evidence type="ECO:0000256" key="4">
    <source>
        <dbReference type="ARBA" id="ARBA00022771"/>
    </source>
</evidence>
<feature type="region of interest" description="Disordered" evidence="8">
    <location>
        <begin position="848"/>
        <end position="885"/>
    </location>
</feature>
<proteinExistence type="predicted"/>
<dbReference type="EMBL" id="JBAMIC010000858">
    <property type="protein sequence ID" value="KAK7089671.1"/>
    <property type="molecule type" value="Genomic_DNA"/>
</dbReference>
<dbReference type="PROSITE" id="PS50157">
    <property type="entry name" value="ZINC_FINGER_C2H2_2"/>
    <property type="match status" value="5"/>
</dbReference>
<comment type="subcellular location">
    <subcellularLocation>
        <location evidence="1">Nucleus</location>
    </subcellularLocation>
</comment>
<dbReference type="SUPFAM" id="SSF57667">
    <property type="entry name" value="beta-beta-alpha zinc fingers"/>
    <property type="match status" value="3"/>
</dbReference>
<feature type="domain" description="C2H2-type" evidence="9">
    <location>
        <begin position="279"/>
        <end position="306"/>
    </location>
</feature>
<sequence length="989" mass="110750">MPTLCDRTFVTRLRESVLAVCRETLASPRPCLIDGIVTISQAEDEDRVDNRGDDGCHPIVVRIHEQVSKPRNTSSEFCQKRPSLTDDDGEDLRTENVKERRKEVLPMDRKNQILKRVFDSQTRPSQKVIVPPSRSLSAPVFSTFPFPVLRQMRKKRNHHAPGRRQGLVEAEVSDEDGHLSDPTPVQGRSGHRLYSQSSVDSDKTSSTLENHRDAAATQAEDDRASRGGSQTPPERLPSRTPLSAAAPLPSENLSCGRCGVKLADVLSLDRHNLKQHVCYTCHVCLATFTVRNNLKRHARRHTGIKPYKCQTCDASFTRRDDLKTHKQRHGHNGHNGSVTNGGLDHARRHEKHCPLCPFVAPGKHELRRHLVTHPRATALCSPCDLNFSDPSQYSAHMYRHSADPNFRCYVCCLCPQVLPSYTLFIKHQQTHTRRHLSLHDCTQCCKRFQSTANLLAHEATHDDGCRSRSHEPTSEQRPASAAGSLYEDNALGPDYHQDQRDPRRPESRQEEPKDEGKDERREASSGPKQAWCTECHLGFPDEDTLIRHITTTHENGRHQGQDSPLQAATKARANCYEADGMDTEENEIALEELDEGRSRDQTKSVVLRGVAETRDTTGCEQAERMSDGREESSGNRESLESRFKPSAVLGHTGYRQLPQGVSSFTASSVLHRASSVTRESSPLRVIPLALNHNQPPSASRLDNYMQLTKPKGLKFDSTFCPALPGPPPSSPALSPPGAFHDRSPPLTTTPSVIPPAHSQPPDNTRALYPPDNFLRVERSPPPSPFSGKANRSYLSPRAPELKQELKQEPLSDPEERAYLDRDLHLPNPECPLAPRGFLGMVHSYPPRLSPELPTDLSKSRSTSSSPRSPASDASNTSSGCGNGKGPSFEKVVTPEVLFKDRCPVPCPHKDCGQQFQAFCELEEHHLRQHQRHLCEYCGSSFTAKPNRDRHVRYHTGHKPYKCALCNQAFFRGDDLKYHRTTKHHRESGM</sequence>
<feature type="compositionally biased region" description="Basic and acidic residues" evidence="8">
    <location>
        <begin position="611"/>
        <end position="642"/>
    </location>
</feature>
<dbReference type="InterPro" id="IPR050331">
    <property type="entry name" value="Zinc_finger"/>
</dbReference>
<feature type="domain" description="C2H2-type" evidence="9">
    <location>
        <begin position="439"/>
        <end position="461"/>
    </location>
</feature>
<feature type="region of interest" description="Disordered" evidence="8">
    <location>
        <begin position="459"/>
        <end position="527"/>
    </location>
</feature>
<keyword evidence="4 7" id="KW-0863">Zinc-finger</keyword>
<dbReference type="FunFam" id="3.30.160.60:FF:000446">
    <property type="entry name" value="Zinc finger protein"/>
    <property type="match status" value="1"/>
</dbReference>
<keyword evidence="3" id="KW-0677">Repeat</keyword>
<feature type="compositionally biased region" description="Pro residues" evidence="8">
    <location>
        <begin position="723"/>
        <end position="734"/>
    </location>
</feature>
<feature type="compositionally biased region" description="Low complexity" evidence="8">
    <location>
        <begin position="854"/>
        <end position="874"/>
    </location>
</feature>
<evidence type="ECO:0000256" key="2">
    <source>
        <dbReference type="ARBA" id="ARBA00022723"/>
    </source>
</evidence>
<feature type="compositionally biased region" description="Basic and acidic residues" evidence="8">
    <location>
        <begin position="459"/>
        <end position="474"/>
    </location>
</feature>
<keyword evidence="5" id="KW-0862">Zinc</keyword>
<evidence type="ECO:0000256" key="7">
    <source>
        <dbReference type="PROSITE-ProRule" id="PRU00042"/>
    </source>
</evidence>
<reference evidence="10 11" key="1">
    <citation type="submission" date="2024-02" db="EMBL/GenBank/DDBJ databases">
        <title>Chromosome-scale genome assembly of the rough periwinkle Littorina saxatilis.</title>
        <authorList>
            <person name="De Jode A."/>
            <person name="Faria R."/>
            <person name="Formenti G."/>
            <person name="Sims Y."/>
            <person name="Smith T.P."/>
            <person name="Tracey A."/>
            <person name="Wood J.M.D."/>
            <person name="Zagrodzka Z.B."/>
            <person name="Johannesson K."/>
            <person name="Butlin R.K."/>
            <person name="Leder E.H."/>
        </authorList>
    </citation>
    <scope>NUCLEOTIDE SEQUENCE [LARGE SCALE GENOMIC DNA]</scope>
    <source>
        <strain evidence="10">Snail1</strain>
        <tissue evidence="10">Muscle</tissue>
    </source>
</reference>
<keyword evidence="2" id="KW-0479">Metal-binding</keyword>
<dbReference type="AlphaFoldDB" id="A0AAN9FZ73"/>
<gene>
    <name evidence="10" type="ORF">V1264_025043</name>
</gene>
<evidence type="ECO:0000256" key="1">
    <source>
        <dbReference type="ARBA" id="ARBA00004123"/>
    </source>
</evidence>
<dbReference type="InterPro" id="IPR013087">
    <property type="entry name" value="Znf_C2H2_type"/>
</dbReference>
<organism evidence="10 11">
    <name type="scientific">Littorina saxatilis</name>
    <dbReference type="NCBI Taxonomy" id="31220"/>
    <lineage>
        <taxon>Eukaryota</taxon>
        <taxon>Metazoa</taxon>
        <taxon>Spiralia</taxon>
        <taxon>Lophotrochozoa</taxon>
        <taxon>Mollusca</taxon>
        <taxon>Gastropoda</taxon>
        <taxon>Caenogastropoda</taxon>
        <taxon>Littorinimorpha</taxon>
        <taxon>Littorinoidea</taxon>
        <taxon>Littorinidae</taxon>
        <taxon>Littorina</taxon>
    </lineage>
</organism>
<accession>A0AAN9FZ73</accession>
<dbReference type="FunFam" id="3.30.160.60:FF:002343">
    <property type="entry name" value="Zinc finger protein 33A"/>
    <property type="match status" value="1"/>
</dbReference>
<feature type="domain" description="C2H2-type" evidence="9">
    <location>
        <begin position="932"/>
        <end position="959"/>
    </location>
</feature>
<evidence type="ECO:0000256" key="3">
    <source>
        <dbReference type="ARBA" id="ARBA00022737"/>
    </source>
</evidence>
<name>A0AAN9FZ73_9CAEN</name>
<keyword evidence="6" id="KW-0539">Nucleus</keyword>
<dbReference type="GO" id="GO:0008270">
    <property type="term" value="F:zinc ion binding"/>
    <property type="evidence" value="ECO:0007669"/>
    <property type="project" value="UniProtKB-KW"/>
</dbReference>
<evidence type="ECO:0000259" key="9">
    <source>
        <dbReference type="PROSITE" id="PS50157"/>
    </source>
</evidence>
<dbReference type="GO" id="GO:0010468">
    <property type="term" value="P:regulation of gene expression"/>
    <property type="evidence" value="ECO:0007669"/>
    <property type="project" value="TreeGrafter"/>
</dbReference>
<evidence type="ECO:0000256" key="5">
    <source>
        <dbReference type="ARBA" id="ARBA00022833"/>
    </source>
</evidence>
<evidence type="ECO:0000313" key="11">
    <source>
        <dbReference type="Proteomes" id="UP001374579"/>
    </source>
</evidence>
<dbReference type="SMART" id="SM00355">
    <property type="entry name" value="ZnF_C2H2"/>
    <property type="match status" value="11"/>
</dbReference>
<feature type="region of interest" description="Disordered" evidence="8">
    <location>
        <begin position="71"/>
        <end position="98"/>
    </location>
</feature>
<feature type="domain" description="C2H2-type" evidence="9">
    <location>
        <begin position="960"/>
        <end position="988"/>
    </location>
</feature>
<feature type="compositionally biased region" description="Basic and acidic residues" evidence="8">
    <location>
        <begin position="209"/>
        <end position="225"/>
    </location>
</feature>
<feature type="domain" description="C2H2-type" evidence="9">
    <location>
        <begin position="307"/>
        <end position="336"/>
    </location>
</feature>
<dbReference type="GO" id="GO:0005634">
    <property type="term" value="C:nucleus"/>
    <property type="evidence" value="ECO:0007669"/>
    <property type="project" value="UniProtKB-SubCell"/>
</dbReference>
<evidence type="ECO:0000256" key="8">
    <source>
        <dbReference type="SAM" id="MobiDB-lite"/>
    </source>
</evidence>
<feature type="region of interest" description="Disordered" evidence="8">
    <location>
        <begin position="171"/>
        <end position="247"/>
    </location>
</feature>
<feature type="region of interest" description="Disordered" evidence="8">
    <location>
        <begin position="591"/>
        <end position="642"/>
    </location>
</feature>
<dbReference type="PROSITE" id="PS00028">
    <property type="entry name" value="ZINC_FINGER_C2H2_1"/>
    <property type="match status" value="9"/>
</dbReference>
<dbReference type="Proteomes" id="UP001374579">
    <property type="component" value="Unassembled WGS sequence"/>
</dbReference>
<feature type="region of interest" description="Disordered" evidence="8">
    <location>
        <begin position="718"/>
        <end position="793"/>
    </location>
</feature>
<dbReference type="PANTHER" id="PTHR16515">
    <property type="entry name" value="PR DOMAIN ZINC FINGER PROTEIN"/>
    <property type="match status" value="1"/>
</dbReference>
<evidence type="ECO:0000256" key="6">
    <source>
        <dbReference type="ARBA" id="ARBA00023242"/>
    </source>
</evidence>
<dbReference type="Gene3D" id="3.30.160.60">
    <property type="entry name" value="Classic Zinc Finger"/>
    <property type="match status" value="5"/>
</dbReference>
<comment type="caution">
    <text evidence="10">The sequence shown here is derived from an EMBL/GenBank/DDBJ whole genome shotgun (WGS) entry which is preliminary data.</text>
</comment>
<feature type="compositionally biased region" description="Basic and acidic residues" evidence="8">
    <location>
        <begin position="495"/>
        <end position="523"/>
    </location>
</feature>
<protein>
    <recommendedName>
        <fullName evidence="9">C2H2-type domain-containing protein</fullName>
    </recommendedName>
</protein>
<evidence type="ECO:0000313" key="10">
    <source>
        <dbReference type="EMBL" id="KAK7089671.1"/>
    </source>
</evidence>
<keyword evidence="11" id="KW-1185">Reference proteome</keyword>
<dbReference type="PANTHER" id="PTHR16515:SF49">
    <property type="entry name" value="GASTRULA ZINC FINGER PROTEIN XLCGF49.1-LIKE-RELATED"/>
    <property type="match status" value="1"/>
</dbReference>
<feature type="compositionally biased region" description="Low complexity" evidence="8">
    <location>
        <begin position="195"/>
        <end position="207"/>
    </location>
</feature>
<dbReference type="InterPro" id="IPR036236">
    <property type="entry name" value="Znf_C2H2_sf"/>
</dbReference>
<dbReference type="Pfam" id="PF00096">
    <property type="entry name" value="zf-C2H2"/>
    <property type="match status" value="2"/>
</dbReference>